<dbReference type="InterPro" id="IPR014729">
    <property type="entry name" value="Rossmann-like_a/b/a_fold"/>
</dbReference>
<evidence type="ECO:0000256" key="6">
    <source>
        <dbReference type="ARBA" id="ARBA00022695"/>
    </source>
</evidence>
<sequence length="190" mass="20978">MPCSIVNAHCPFDYALFGGAVVAMGVFDGVHVGHRYLIEQAKADAEENNCRCVIVTFSVDPDELFCPEKLHKLQSNAHRLNALTELDVDSVAVLPFDEEFASQNPMQFLQRIFRKFPPLAIHVGKDFHFGANAEGDVEVLKEWSALSGTRIVAHDLLEVNGEPVTATRIRHLLEEGNNAQANELLGVTIV</sequence>
<comment type="caution">
    <text evidence="12">The sequence shown here is derived from an EMBL/GenBank/DDBJ whole genome shotgun (WGS) entry which is preliminary data.</text>
</comment>
<dbReference type="Proteomes" id="UP001168575">
    <property type="component" value="Unassembled WGS sequence"/>
</dbReference>
<dbReference type="GO" id="GO:0005524">
    <property type="term" value="F:ATP binding"/>
    <property type="evidence" value="ECO:0007669"/>
    <property type="project" value="UniProtKB-KW"/>
</dbReference>
<dbReference type="CDD" id="cd02064">
    <property type="entry name" value="FAD_synthetase_N"/>
    <property type="match status" value="1"/>
</dbReference>
<keyword evidence="9" id="KW-0067">ATP-binding</keyword>
<gene>
    <name evidence="12" type="ORF">Q3982_03845</name>
</gene>
<keyword evidence="13" id="KW-1185">Reference proteome</keyword>
<protein>
    <recommendedName>
        <fullName evidence="2">FAD synthase</fullName>
        <ecNumber evidence="2">2.7.7.2</ecNumber>
    </recommendedName>
</protein>
<dbReference type="EMBL" id="JAUMVS010000049">
    <property type="protein sequence ID" value="MDO4841793.1"/>
    <property type="molecule type" value="Genomic_DNA"/>
</dbReference>
<proteinExistence type="predicted"/>
<evidence type="ECO:0000256" key="4">
    <source>
        <dbReference type="ARBA" id="ARBA00022643"/>
    </source>
</evidence>
<evidence type="ECO:0000313" key="13">
    <source>
        <dbReference type="Proteomes" id="UP001168575"/>
    </source>
</evidence>
<keyword evidence="8" id="KW-0274">FAD</keyword>
<evidence type="ECO:0000256" key="3">
    <source>
        <dbReference type="ARBA" id="ARBA00022630"/>
    </source>
</evidence>
<evidence type="ECO:0000256" key="10">
    <source>
        <dbReference type="ARBA" id="ARBA00049494"/>
    </source>
</evidence>
<evidence type="ECO:0000256" key="9">
    <source>
        <dbReference type="ARBA" id="ARBA00022840"/>
    </source>
</evidence>
<organism evidence="12 13">
    <name type="scientific">Phoenicibacter congonensis</name>
    <dbReference type="NCBI Taxonomy" id="1944646"/>
    <lineage>
        <taxon>Bacteria</taxon>
        <taxon>Bacillati</taxon>
        <taxon>Actinomycetota</taxon>
        <taxon>Coriobacteriia</taxon>
        <taxon>Eggerthellales</taxon>
        <taxon>Eggerthellaceae</taxon>
        <taxon>Phoenicibacter</taxon>
    </lineage>
</organism>
<dbReference type="GO" id="GO:0009231">
    <property type="term" value="P:riboflavin biosynthetic process"/>
    <property type="evidence" value="ECO:0007669"/>
    <property type="project" value="InterPro"/>
</dbReference>
<evidence type="ECO:0000313" key="12">
    <source>
        <dbReference type="EMBL" id="MDO4841793.1"/>
    </source>
</evidence>
<evidence type="ECO:0000259" key="11">
    <source>
        <dbReference type="Pfam" id="PF06574"/>
    </source>
</evidence>
<dbReference type="InterPro" id="IPR004821">
    <property type="entry name" value="Cyt_trans-like"/>
</dbReference>
<name>A0AA43RIE1_9ACTN</name>
<dbReference type="AlphaFoldDB" id="A0AA43RIE1"/>
<dbReference type="EC" id="2.7.7.2" evidence="2"/>
<keyword evidence="6" id="KW-0548">Nucleotidyltransferase</keyword>
<evidence type="ECO:0000256" key="1">
    <source>
        <dbReference type="ARBA" id="ARBA00004726"/>
    </source>
</evidence>
<feature type="domain" description="FAD synthetase" evidence="11">
    <location>
        <begin position="19"/>
        <end position="167"/>
    </location>
</feature>
<keyword evidence="4" id="KW-0288">FMN</keyword>
<dbReference type="InterPro" id="IPR015864">
    <property type="entry name" value="FAD_synthase"/>
</dbReference>
<evidence type="ECO:0000256" key="8">
    <source>
        <dbReference type="ARBA" id="ARBA00022827"/>
    </source>
</evidence>
<keyword evidence="3" id="KW-0285">Flavoprotein</keyword>
<evidence type="ECO:0000256" key="2">
    <source>
        <dbReference type="ARBA" id="ARBA00012393"/>
    </source>
</evidence>
<dbReference type="Pfam" id="PF06574">
    <property type="entry name" value="FAD_syn"/>
    <property type="match status" value="1"/>
</dbReference>
<reference evidence="12" key="1">
    <citation type="submission" date="2023-07" db="EMBL/GenBank/DDBJ databases">
        <title>Between Cages and Wild: Unraveling the Impact of Captivity on Animal Microbiomes and Antimicrobial Resistance.</title>
        <authorList>
            <person name="Schmartz G.P."/>
            <person name="Rehner J."/>
            <person name="Schuff M.J."/>
            <person name="Becker S.L."/>
            <person name="Kravczyk M."/>
            <person name="Gurevich A."/>
            <person name="Francke R."/>
            <person name="Mueller R."/>
            <person name="Keller V."/>
            <person name="Keller A."/>
        </authorList>
    </citation>
    <scope>NUCLEOTIDE SEQUENCE</scope>
    <source>
        <strain evidence="12">S12M_St_49</strain>
    </source>
</reference>
<evidence type="ECO:0000256" key="7">
    <source>
        <dbReference type="ARBA" id="ARBA00022741"/>
    </source>
</evidence>
<dbReference type="NCBIfam" id="TIGR00125">
    <property type="entry name" value="cyt_tran_rel"/>
    <property type="match status" value="1"/>
</dbReference>
<keyword evidence="7" id="KW-0547">Nucleotide-binding</keyword>
<keyword evidence="5" id="KW-0808">Transferase</keyword>
<dbReference type="SUPFAM" id="SSF52374">
    <property type="entry name" value="Nucleotidylyl transferase"/>
    <property type="match status" value="1"/>
</dbReference>
<evidence type="ECO:0000256" key="5">
    <source>
        <dbReference type="ARBA" id="ARBA00022679"/>
    </source>
</evidence>
<comment type="catalytic activity">
    <reaction evidence="10">
        <text>FMN + ATP + H(+) = FAD + diphosphate</text>
        <dbReference type="Rhea" id="RHEA:17237"/>
        <dbReference type="ChEBI" id="CHEBI:15378"/>
        <dbReference type="ChEBI" id="CHEBI:30616"/>
        <dbReference type="ChEBI" id="CHEBI:33019"/>
        <dbReference type="ChEBI" id="CHEBI:57692"/>
        <dbReference type="ChEBI" id="CHEBI:58210"/>
        <dbReference type="EC" id="2.7.7.2"/>
    </reaction>
</comment>
<comment type="pathway">
    <text evidence="1">Cofactor biosynthesis; FAD biosynthesis; FAD from FMN: step 1/1.</text>
</comment>
<accession>A0AA43RIE1</accession>
<dbReference type="GO" id="GO:0003919">
    <property type="term" value="F:FMN adenylyltransferase activity"/>
    <property type="evidence" value="ECO:0007669"/>
    <property type="project" value="UniProtKB-EC"/>
</dbReference>
<dbReference type="Gene3D" id="3.40.50.620">
    <property type="entry name" value="HUPs"/>
    <property type="match status" value="1"/>
</dbReference>